<evidence type="ECO:0000259" key="4">
    <source>
        <dbReference type="PROSITE" id="PS51109"/>
    </source>
</evidence>
<dbReference type="RefSeq" id="WP_398282728.1">
    <property type="nucleotide sequence ID" value="NZ_JBITLV010000005.1"/>
</dbReference>
<dbReference type="InterPro" id="IPR011098">
    <property type="entry name" value="G5_dom"/>
</dbReference>
<evidence type="ECO:0000256" key="3">
    <source>
        <dbReference type="ARBA" id="ARBA00022801"/>
    </source>
</evidence>
<dbReference type="InterPro" id="IPR010618">
    <property type="entry name" value="RPF"/>
</dbReference>
<gene>
    <name evidence="5" type="ORF">ACIB24_16850</name>
</gene>
<dbReference type="Pfam" id="PF07501">
    <property type="entry name" value="G5"/>
    <property type="match status" value="1"/>
</dbReference>
<dbReference type="SMART" id="SM01208">
    <property type="entry name" value="G5"/>
    <property type="match status" value="1"/>
</dbReference>
<dbReference type="SUPFAM" id="SSF53955">
    <property type="entry name" value="Lysozyme-like"/>
    <property type="match status" value="1"/>
</dbReference>
<dbReference type="Pfam" id="PF03990">
    <property type="entry name" value="DUF348"/>
    <property type="match status" value="3"/>
</dbReference>
<organism evidence="5 6">
    <name type="scientific">Spongisporangium articulatum</name>
    <dbReference type="NCBI Taxonomy" id="3362603"/>
    <lineage>
        <taxon>Bacteria</taxon>
        <taxon>Bacillati</taxon>
        <taxon>Actinomycetota</taxon>
        <taxon>Actinomycetes</taxon>
        <taxon>Kineosporiales</taxon>
        <taxon>Kineosporiaceae</taxon>
        <taxon>Spongisporangium</taxon>
    </lineage>
</organism>
<evidence type="ECO:0000256" key="1">
    <source>
        <dbReference type="ARBA" id="ARBA00010830"/>
    </source>
</evidence>
<dbReference type="InterPro" id="IPR023346">
    <property type="entry name" value="Lysozyme-like_dom_sf"/>
</dbReference>
<proteinExistence type="inferred from homology"/>
<dbReference type="EMBL" id="JBITLV010000005">
    <property type="protein sequence ID" value="MFI7588740.1"/>
    <property type="molecule type" value="Genomic_DNA"/>
</dbReference>
<dbReference type="InterPro" id="IPR007137">
    <property type="entry name" value="DUF348"/>
</dbReference>
<dbReference type="PROSITE" id="PS51109">
    <property type="entry name" value="G5"/>
    <property type="match status" value="1"/>
</dbReference>
<reference evidence="5 6" key="1">
    <citation type="submission" date="2024-10" db="EMBL/GenBank/DDBJ databases">
        <title>The Natural Products Discovery Center: Release of the First 8490 Sequenced Strains for Exploring Actinobacteria Biosynthetic Diversity.</title>
        <authorList>
            <person name="Kalkreuter E."/>
            <person name="Kautsar S.A."/>
            <person name="Yang D."/>
            <person name="Bader C.D."/>
            <person name="Teijaro C.N."/>
            <person name="Fluegel L."/>
            <person name="Davis C.M."/>
            <person name="Simpson J.R."/>
            <person name="Lauterbach L."/>
            <person name="Steele A.D."/>
            <person name="Gui C."/>
            <person name="Meng S."/>
            <person name="Li G."/>
            <person name="Viehrig K."/>
            <person name="Ye F."/>
            <person name="Su P."/>
            <person name="Kiefer A.F."/>
            <person name="Nichols A."/>
            <person name="Cepeda A.J."/>
            <person name="Yan W."/>
            <person name="Fan B."/>
            <person name="Jiang Y."/>
            <person name="Adhikari A."/>
            <person name="Zheng C.-J."/>
            <person name="Schuster L."/>
            <person name="Cowan T.M."/>
            <person name="Smanski M.J."/>
            <person name="Chevrette M.G."/>
            <person name="De Carvalho L.P.S."/>
            <person name="Shen B."/>
        </authorList>
    </citation>
    <scope>NUCLEOTIDE SEQUENCE [LARGE SCALE GENOMIC DNA]</scope>
    <source>
        <strain evidence="5 6">NPDC049639</strain>
    </source>
</reference>
<dbReference type="PANTHER" id="PTHR39160:SF4">
    <property type="entry name" value="RESUSCITATION-PROMOTING FACTOR RPFB"/>
    <property type="match status" value="1"/>
</dbReference>
<keyword evidence="2" id="KW-0732">Signal</keyword>
<evidence type="ECO:0000256" key="2">
    <source>
        <dbReference type="ARBA" id="ARBA00022729"/>
    </source>
</evidence>
<dbReference type="Gene3D" id="2.20.230.10">
    <property type="entry name" value="Resuscitation-promoting factor rpfb"/>
    <property type="match status" value="1"/>
</dbReference>
<dbReference type="InterPro" id="IPR051933">
    <property type="entry name" value="Resuscitation_pf_RpfB"/>
</dbReference>
<keyword evidence="6" id="KW-1185">Reference proteome</keyword>
<dbReference type="CDD" id="cd13925">
    <property type="entry name" value="RPF"/>
    <property type="match status" value="1"/>
</dbReference>
<feature type="domain" description="G5" evidence="4">
    <location>
        <begin position="201"/>
        <end position="281"/>
    </location>
</feature>
<dbReference type="Gene3D" id="1.10.530.10">
    <property type="match status" value="1"/>
</dbReference>
<evidence type="ECO:0000313" key="5">
    <source>
        <dbReference type="EMBL" id="MFI7588740.1"/>
    </source>
</evidence>
<dbReference type="Pfam" id="PF06737">
    <property type="entry name" value="Transglycosylas"/>
    <property type="match status" value="1"/>
</dbReference>
<evidence type="ECO:0000313" key="6">
    <source>
        <dbReference type="Proteomes" id="UP001612915"/>
    </source>
</evidence>
<protein>
    <submittedName>
        <fullName evidence="5">Ubiquitin-like domain-containing protein</fullName>
    </submittedName>
</protein>
<keyword evidence="3" id="KW-0378">Hydrolase</keyword>
<sequence length="370" mass="39237">MRALVMGTPGRIAVQAALLTAVIGGSVIYASAHKDVTLTVDGRVTHVRSMSGTVGDFLRDQDIRVGARDIVAPAQNTPLGDGGTVVVRYARPLTLTVDGKKQTFWTTDLNVDSALNSLGVRALGAQMSASRSQPIGRGGLTMWVSTPKKVKLVVGGKKQWLTTTAPNVSALLTQKAVVVNPLDKLSAVPSAPLVEGQTVSLTRIERKRVTRAETVAFPVVKKKNNKLYTDQTKILKKGKAGKRTATYIVVTANGKVDKKTLVTAKVLKKPVTQVMQVGTKSRPFSGGSVGGDVDSLNWKALAKCESGGNPKAVNPAGYYGLYQFSLSTWRSVGGSGNPVDAGSDEQTYRAKLLYKKAGSGQWGCGAHLYD</sequence>
<name>A0ABW8AQT7_9ACTN</name>
<accession>A0ABW8AQT7</accession>
<comment type="similarity">
    <text evidence="1">Belongs to the transglycosylase family. Rpf subfamily.</text>
</comment>
<comment type="caution">
    <text evidence="5">The sequence shown here is derived from an EMBL/GenBank/DDBJ whole genome shotgun (WGS) entry which is preliminary data.</text>
</comment>
<dbReference type="PANTHER" id="PTHR39160">
    <property type="entry name" value="CELL WALL-BINDING PROTEIN YOCH"/>
    <property type="match status" value="1"/>
</dbReference>
<dbReference type="Proteomes" id="UP001612915">
    <property type="component" value="Unassembled WGS sequence"/>
</dbReference>